<name>A0A0D1EE28_9RHOB</name>
<dbReference type="InterPro" id="IPR055807">
    <property type="entry name" value="DUF7383"/>
</dbReference>
<dbReference type="EMBL" id="JYFE01000058">
    <property type="protein sequence ID" value="KIT15171.1"/>
    <property type="molecule type" value="Genomic_DNA"/>
</dbReference>
<dbReference type="OrthoDB" id="516223at2"/>
<accession>A0A0D1EE28</accession>
<proteinExistence type="predicted"/>
<dbReference type="Proteomes" id="UP000032232">
    <property type="component" value="Unassembled WGS sequence"/>
</dbReference>
<dbReference type="Pfam" id="PF24108">
    <property type="entry name" value="DUF7383"/>
    <property type="match status" value="1"/>
</dbReference>
<protein>
    <submittedName>
        <fullName evidence="1">Uncharacterized protein</fullName>
    </submittedName>
</protein>
<sequence>MARSDFAWLNFDTEFTQPNQEATRTFMIDDDPVTASRRGQSVSAEGYIMIQAEDVGNSSTAEGDTITHRILINGEHLPSFDMVDREGWNLWMDRIPAGFLKKGENRLTIRRRAVDRFRVANVMVQWREKAGAAGGLTGPDRITANA</sequence>
<dbReference type="PATRIC" id="fig|935700.4.peg.3219"/>
<evidence type="ECO:0000313" key="1">
    <source>
        <dbReference type="EMBL" id="KIT15171.1"/>
    </source>
</evidence>
<evidence type="ECO:0000313" key="2">
    <source>
        <dbReference type="Proteomes" id="UP000032232"/>
    </source>
</evidence>
<comment type="caution">
    <text evidence="1">The sequence shown here is derived from an EMBL/GenBank/DDBJ whole genome shotgun (WGS) entry which is preliminary data.</text>
</comment>
<gene>
    <name evidence="1" type="ORF">jaqu_31160</name>
</gene>
<dbReference type="AlphaFoldDB" id="A0A0D1EE28"/>
<dbReference type="RefSeq" id="WP_052501007.1">
    <property type="nucleotide sequence ID" value="NZ_FZPF01000022.1"/>
</dbReference>
<organism evidence="1 2">
    <name type="scientific">Jannaschia aquimarina</name>
    <dbReference type="NCBI Taxonomy" id="935700"/>
    <lineage>
        <taxon>Bacteria</taxon>
        <taxon>Pseudomonadati</taxon>
        <taxon>Pseudomonadota</taxon>
        <taxon>Alphaproteobacteria</taxon>
        <taxon>Rhodobacterales</taxon>
        <taxon>Roseobacteraceae</taxon>
        <taxon>Jannaschia</taxon>
    </lineage>
</organism>
<keyword evidence="2" id="KW-1185">Reference proteome</keyword>
<reference evidence="1 2" key="1">
    <citation type="submission" date="2015-02" db="EMBL/GenBank/DDBJ databases">
        <title>Genome Sequence of Jannaschia aquimarina DSM28248, a member of the Roseobacter clade.</title>
        <authorList>
            <person name="Voget S."/>
            <person name="Daniel R."/>
        </authorList>
    </citation>
    <scope>NUCLEOTIDE SEQUENCE [LARGE SCALE GENOMIC DNA]</scope>
    <source>
        <strain evidence="1 2">GSW-M26</strain>
    </source>
</reference>